<dbReference type="Proteomes" id="UP000018817">
    <property type="component" value="Unassembled WGS sequence"/>
</dbReference>
<name>W2QHX2_PHYN3</name>
<evidence type="ECO:0000256" key="1">
    <source>
        <dbReference type="SAM" id="MobiDB-lite"/>
    </source>
</evidence>
<protein>
    <submittedName>
        <fullName evidence="2">Uncharacterized protein</fullName>
    </submittedName>
</protein>
<dbReference type="AlphaFoldDB" id="W2QHX2"/>
<evidence type="ECO:0000313" key="2">
    <source>
        <dbReference type="EMBL" id="ETN12762.1"/>
    </source>
</evidence>
<feature type="compositionally biased region" description="Low complexity" evidence="1">
    <location>
        <begin position="1"/>
        <end position="16"/>
    </location>
</feature>
<evidence type="ECO:0000313" key="3">
    <source>
        <dbReference type="Proteomes" id="UP000018817"/>
    </source>
</evidence>
<accession>W2QHX2</accession>
<feature type="compositionally biased region" description="Low complexity" evidence="1">
    <location>
        <begin position="44"/>
        <end position="58"/>
    </location>
</feature>
<feature type="compositionally biased region" description="Basic residues" evidence="1">
    <location>
        <begin position="17"/>
        <end position="33"/>
    </location>
</feature>
<sequence>MPRGTAKGGAKAPVKAAARKAHGKSSKSSKHHGNGSALKEATNVVSKAVDASSDSTAI</sequence>
<dbReference type="RefSeq" id="XP_008902061.1">
    <property type="nucleotide sequence ID" value="XM_008903813.1"/>
</dbReference>
<dbReference type="VEuPathDB" id="FungiDB:PPTG_22403"/>
<feature type="region of interest" description="Disordered" evidence="1">
    <location>
        <begin position="1"/>
        <end position="58"/>
    </location>
</feature>
<reference evidence="2 3" key="2">
    <citation type="submission" date="2013-11" db="EMBL/GenBank/DDBJ databases">
        <title>The Genome Sequence of Phytophthora parasitica INRA-310.</title>
        <authorList>
            <consortium name="The Broad Institute Genomics Platform"/>
            <person name="Russ C."/>
            <person name="Tyler B."/>
            <person name="Panabieres F."/>
            <person name="Shan W."/>
            <person name="Tripathy S."/>
            <person name="Grunwald N."/>
            <person name="Machado M."/>
            <person name="Johnson C.S."/>
            <person name="Arredondo F."/>
            <person name="Hong C."/>
            <person name="Coffey M."/>
            <person name="Young S.K."/>
            <person name="Zeng Q."/>
            <person name="Gargeya S."/>
            <person name="Fitzgerald M."/>
            <person name="Abouelleil A."/>
            <person name="Alvarado L."/>
            <person name="Chapman S.B."/>
            <person name="Gainer-Dewar J."/>
            <person name="Goldberg J."/>
            <person name="Griggs A."/>
            <person name="Gujja S."/>
            <person name="Hansen M."/>
            <person name="Howarth C."/>
            <person name="Imamovic A."/>
            <person name="Ireland A."/>
            <person name="Larimer J."/>
            <person name="McCowan C."/>
            <person name="Murphy C."/>
            <person name="Pearson M."/>
            <person name="Poon T.W."/>
            <person name="Priest M."/>
            <person name="Roberts A."/>
            <person name="Saif S."/>
            <person name="Shea T."/>
            <person name="Sykes S."/>
            <person name="Wortman J."/>
            <person name="Nusbaum C."/>
            <person name="Birren B."/>
        </authorList>
    </citation>
    <scope>NUCLEOTIDE SEQUENCE [LARGE SCALE GENOMIC DNA]</scope>
    <source>
        <strain evidence="2 3">INRA-310</strain>
    </source>
</reference>
<dbReference type="GeneID" id="20191002"/>
<reference evidence="3" key="1">
    <citation type="submission" date="2011-12" db="EMBL/GenBank/DDBJ databases">
        <authorList>
            <consortium name="The Broad Institute Genome Sequencing Platform"/>
            <person name="Russ C."/>
            <person name="Tyler B."/>
            <person name="Panabieres F."/>
            <person name="Shan W."/>
            <person name="Tripathy S."/>
            <person name="Grunwald N."/>
            <person name="Machado M."/>
            <person name="Young S.K."/>
            <person name="Zeng Q."/>
            <person name="Gargeya S."/>
            <person name="Fitzgerald M."/>
            <person name="Haas B."/>
            <person name="Abouelleil A."/>
            <person name="Alvarado L."/>
            <person name="Arachchi H.M."/>
            <person name="Berlin A."/>
            <person name="Chapman S.B."/>
            <person name="Gearin G."/>
            <person name="Goldberg J."/>
            <person name="Griggs A."/>
            <person name="Gujja S."/>
            <person name="Hansen M."/>
            <person name="Heiman D."/>
            <person name="Howarth C."/>
            <person name="Larimer J."/>
            <person name="Lui A."/>
            <person name="MacDonald P.J.P."/>
            <person name="McCowen C."/>
            <person name="Montmayeur A."/>
            <person name="Murphy C."/>
            <person name="Neiman D."/>
            <person name="Pearson M."/>
            <person name="Priest M."/>
            <person name="Roberts A."/>
            <person name="Saif S."/>
            <person name="Shea T."/>
            <person name="Sisk P."/>
            <person name="Stolte C."/>
            <person name="Sykes S."/>
            <person name="Wortman J."/>
            <person name="Nusbaum C."/>
            <person name="Birren B."/>
        </authorList>
    </citation>
    <scope>NUCLEOTIDE SEQUENCE [LARGE SCALE GENOMIC DNA]</scope>
    <source>
        <strain evidence="3">INRA-310</strain>
    </source>
</reference>
<gene>
    <name evidence="2" type="ORF">PPTG_22403</name>
</gene>
<proteinExistence type="predicted"/>
<dbReference type="EMBL" id="KI669576">
    <property type="protein sequence ID" value="ETN12762.1"/>
    <property type="molecule type" value="Genomic_DNA"/>
</dbReference>
<organism evidence="2 3">
    <name type="scientific">Phytophthora nicotianae (strain INRA-310)</name>
    <name type="common">Phytophthora parasitica</name>
    <dbReference type="NCBI Taxonomy" id="761204"/>
    <lineage>
        <taxon>Eukaryota</taxon>
        <taxon>Sar</taxon>
        <taxon>Stramenopiles</taxon>
        <taxon>Oomycota</taxon>
        <taxon>Peronosporomycetes</taxon>
        <taxon>Peronosporales</taxon>
        <taxon>Peronosporaceae</taxon>
        <taxon>Phytophthora</taxon>
    </lineage>
</organism>